<feature type="compositionally biased region" description="Gly residues" evidence="1">
    <location>
        <begin position="219"/>
        <end position="234"/>
    </location>
</feature>
<comment type="caution">
    <text evidence="4">The sequence shown here is derived from an EMBL/GenBank/DDBJ whole genome shotgun (WGS) entry which is preliminary data.</text>
</comment>
<sequence>MGVESRTAHGGTRKYGTGTALGLAGTMTAAIGIVAASGTPPAAAQPVSLTLRYTCAFTGIGTAPVTMRISTDIPSSLEAGDSSPRAAVNGVATVDASFTALAPLVGARTLEGSVDGTATVSAPQGDSRLSVPMTIPRTPIPAFGAFDMSAKGTAPAVTFTRPGNAKVTVGDLGLHLTPRDANGNMTQVGTMNAACTVDPGQNQVLQSLVVTKQVKATGTTGGSGAGPGTPGGTTTGTRPGAGTARATSSKTTTPNPSPSSTGSVPPRSPSPSPGAPTVDTPRDDPTSTPDDKHGDPDPKNPIALALGAVVVGGAATLVGLGARLRKRRADD</sequence>
<feature type="compositionally biased region" description="Low complexity" evidence="1">
    <location>
        <begin position="235"/>
        <end position="265"/>
    </location>
</feature>
<evidence type="ECO:0000313" key="4">
    <source>
        <dbReference type="EMBL" id="MBC2906962.1"/>
    </source>
</evidence>
<feature type="transmembrane region" description="Helical" evidence="2">
    <location>
        <begin position="302"/>
        <end position="322"/>
    </location>
</feature>
<evidence type="ECO:0000313" key="5">
    <source>
        <dbReference type="Proteomes" id="UP000584670"/>
    </source>
</evidence>
<dbReference type="InterPro" id="IPR046542">
    <property type="entry name" value="DUF6801"/>
</dbReference>
<keyword evidence="2" id="KW-0472">Membrane</keyword>
<protein>
    <recommendedName>
        <fullName evidence="3">DUF6801 domain-containing protein</fullName>
    </recommendedName>
</protein>
<dbReference type="Proteomes" id="UP000584670">
    <property type="component" value="Unassembled WGS sequence"/>
</dbReference>
<evidence type="ECO:0000259" key="3">
    <source>
        <dbReference type="Pfam" id="PF20611"/>
    </source>
</evidence>
<organism evidence="4 5">
    <name type="scientific">Streptomyces cupreus</name>
    <dbReference type="NCBI Taxonomy" id="2759956"/>
    <lineage>
        <taxon>Bacteria</taxon>
        <taxon>Bacillati</taxon>
        <taxon>Actinomycetota</taxon>
        <taxon>Actinomycetes</taxon>
        <taxon>Kitasatosporales</taxon>
        <taxon>Streptomycetaceae</taxon>
        <taxon>Streptomyces</taxon>
    </lineage>
</organism>
<dbReference type="EMBL" id="JACMSF010000063">
    <property type="protein sequence ID" value="MBC2906962.1"/>
    <property type="molecule type" value="Genomic_DNA"/>
</dbReference>
<dbReference type="AlphaFoldDB" id="A0A7X1JC01"/>
<accession>A0A7X1JC01</accession>
<dbReference type="RefSeq" id="WP_186286957.1">
    <property type="nucleotide sequence ID" value="NZ_JACMSF010000063.1"/>
</dbReference>
<evidence type="ECO:0000256" key="1">
    <source>
        <dbReference type="SAM" id="MobiDB-lite"/>
    </source>
</evidence>
<evidence type="ECO:0000256" key="2">
    <source>
        <dbReference type="SAM" id="Phobius"/>
    </source>
</evidence>
<gene>
    <name evidence="4" type="ORF">H4N64_36705</name>
</gene>
<proteinExistence type="predicted"/>
<keyword evidence="2" id="KW-1133">Transmembrane helix</keyword>
<dbReference type="Pfam" id="PF20611">
    <property type="entry name" value="DUF6801"/>
    <property type="match status" value="1"/>
</dbReference>
<feature type="compositionally biased region" description="Basic and acidic residues" evidence="1">
    <location>
        <begin position="280"/>
        <end position="298"/>
    </location>
</feature>
<keyword evidence="5" id="KW-1185">Reference proteome</keyword>
<keyword evidence="2" id="KW-0812">Transmembrane</keyword>
<name>A0A7X1JC01_9ACTN</name>
<feature type="region of interest" description="Disordered" evidence="1">
    <location>
        <begin position="217"/>
        <end position="302"/>
    </location>
</feature>
<reference evidence="4 5" key="1">
    <citation type="submission" date="2020-08" db="EMBL/GenBank/DDBJ databases">
        <title>Streptomyces sp. PSKA01 genome sequencing and assembly.</title>
        <authorList>
            <person name="Mandal S."/>
            <person name="Maiti P.K."/>
            <person name="Das P."/>
        </authorList>
    </citation>
    <scope>NUCLEOTIDE SEQUENCE [LARGE SCALE GENOMIC DNA]</scope>
    <source>
        <strain evidence="4 5">PSKA01</strain>
    </source>
</reference>
<feature type="domain" description="DUF6801" evidence="3">
    <location>
        <begin position="52"/>
        <end position="205"/>
    </location>
</feature>